<evidence type="ECO:0000256" key="3">
    <source>
        <dbReference type="ARBA" id="ARBA00022490"/>
    </source>
</evidence>
<dbReference type="InterPro" id="IPR036388">
    <property type="entry name" value="WH-like_DNA-bd_sf"/>
</dbReference>
<feature type="binding site" evidence="11">
    <location>
        <position position="100"/>
    </location>
    <ligand>
        <name>Zn(2+)</name>
        <dbReference type="ChEBI" id="CHEBI:29105"/>
    </ligand>
</feature>
<comment type="cofactor">
    <cofactor evidence="11">
        <name>Zn(2+)</name>
        <dbReference type="ChEBI" id="CHEBI:29105"/>
    </cofactor>
    <text evidence="11">Binds 1 zinc ion per subunit.</text>
</comment>
<dbReference type="InterPro" id="IPR043135">
    <property type="entry name" value="Fur_C"/>
</dbReference>
<proteinExistence type="inferred from homology"/>
<dbReference type="EMBL" id="BMFY01000015">
    <property type="protein sequence ID" value="GGA24777.1"/>
    <property type="molecule type" value="Genomic_DNA"/>
</dbReference>
<dbReference type="Pfam" id="PF01475">
    <property type="entry name" value="FUR"/>
    <property type="match status" value="1"/>
</dbReference>
<evidence type="ECO:0000256" key="2">
    <source>
        <dbReference type="ARBA" id="ARBA00007957"/>
    </source>
</evidence>
<reference evidence="12" key="1">
    <citation type="journal article" date="2014" name="Int. J. Syst. Evol. Microbiol.">
        <title>Complete genome sequence of Corynebacterium casei LMG S-19264T (=DSM 44701T), isolated from a smear-ripened cheese.</title>
        <authorList>
            <consortium name="US DOE Joint Genome Institute (JGI-PGF)"/>
            <person name="Walter F."/>
            <person name="Albersmeier A."/>
            <person name="Kalinowski J."/>
            <person name="Ruckert C."/>
        </authorList>
    </citation>
    <scope>NUCLEOTIDE SEQUENCE</scope>
    <source>
        <strain evidence="12">CGMCC 1.12785</strain>
    </source>
</reference>
<keyword evidence="8" id="KW-0805">Transcription regulation</keyword>
<evidence type="ECO:0000256" key="9">
    <source>
        <dbReference type="ARBA" id="ARBA00023125"/>
    </source>
</evidence>
<comment type="subcellular location">
    <subcellularLocation>
        <location evidence="1">Cytoplasm</location>
    </subcellularLocation>
</comment>
<evidence type="ECO:0000256" key="4">
    <source>
        <dbReference type="ARBA" id="ARBA00022491"/>
    </source>
</evidence>
<dbReference type="RefSeq" id="WP_188551684.1">
    <property type="nucleotide sequence ID" value="NZ_BMFY01000015.1"/>
</dbReference>
<dbReference type="CDD" id="cd07153">
    <property type="entry name" value="Fur_like"/>
    <property type="match status" value="1"/>
</dbReference>
<dbReference type="GO" id="GO:0045892">
    <property type="term" value="P:negative regulation of DNA-templated transcription"/>
    <property type="evidence" value="ECO:0007669"/>
    <property type="project" value="TreeGrafter"/>
</dbReference>
<evidence type="ECO:0000313" key="12">
    <source>
        <dbReference type="EMBL" id="GGA24777.1"/>
    </source>
</evidence>
<accession>A0A8J2U0G1</accession>
<comment type="caution">
    <text evidence="12">The sequence shown here is derived from an EMBL/GenBank/DDBJ whole genome shotgun (WGS) entry which is preliminary data.</text>
</comment>
<evidence type="ECO:0000256" key="1">
    <source>
        <dbReference type="ARBA" id="ARBA00004496"/>
    </source>
</evidence>
<organism evidence="12 13">
    <name type="scientific">Sediminivirga luteola</name>
    <dbReference type="NCBI Taxonomy" id="1774748"/>
    <lineage>
        <taxon>Bacteria</taxon>
        <taxon>Bacillati</taxon>
        <taxon>Actinomycetota</taxon>
        <taxon>Actinomycetes</taxon>
        <taxon>Micrococcales</taxon>
        <taxon>Brevibacteriaceae</taxon>
        <taxon>Sediminivirga</taxon>
    </lineage>
</organism>
<keyword evidence="9" id="KW-0238">DNA-binding</keyword>
<feature type="binding site" evidence="11">
    <location>
        <position position="97"/>
    </location>
    <ligand>
        <name>Zn(2+)</name>
        <dbReference type="ChEBI" id="CHEBI:29105"/>
    </ligand>
</feature>
<evidence type="ECO:0000313" key="13">
    <source>
        <dbReference type="Proteomes" id="UP000616114"/>
    </source>
</evidence>
<gene>
    <name evidence="12" type="ORF">GCM10011333_29760</name>
</gene>
<keyword evidence="3" id="KW-0963">Cytoplasm</keyword>
<dbReference type="AlphaFoldDB" id="A0A8J2U0G1"/>
<dbReference type="GO" id="GO:1900376">
    <property type="term" value="P:regulation of secondary metabolite biosynthetic process"/>
    <property type="evidence" value="ECO:0007669"/>
    <property type="project" value="TreeGrafter"/>
</dbReference>
<name>A0A8J2U0G1_9MICO</name>
<evidence type="ECO:0000256" key="10">
    <source>
        <dbReference type="ARBA" id="ARBA00023163"/>
    </source>
</evidence>
<feature type="binding site" evidence="11">
    <location>
        <position position="146"/>
    </location>
    <ligand>
        <name>Zn(2+)</name>
        <dbReference type="ChEBI" id="CHEBI:29105"/>
    </ligand>
</feature>
<dbReference type="PANTHER" id="PTHR33202">
    <property type="entry name" value="ZINC UPTAKE REGULATION PROTEIN"/>
    <property type="match status" value="1"/>
</dbReference>
<keyword evidence="7" id="KW-0408">Iron</keyword>
<dbReference type="InterPro" id="IPR002481">
    <property type="entry name" value="FUR"/>
</dbReference>
<keyword evidence="13" id="KW-1185">Reference proteome</keyword>
<keyword evidence="6 11" id="KW-0862">Zinc</keyword>
<reference evidence="12" key="2">
    <citation type="submission" date="2020-09" db="EMBL/GenBank/DDBJ databases">
        <authorList>
            <person name="Sun Q."/>
            <person name="Zhou Y."/>
        </authorList>
    </citation>
    <scope>NUCLEOTIDE SEQUENCE</scope>
    <source>
        <strain evidence="12">CGMCC 1.12785</strain>
    </source>
</reference>
<dbReference type="Gene3D" id="1.10.10.10">
    <property type="entry name" value="Winged helix-like DNA-binding domain superfamily/Winged helix DNA-binding domain"/>
    <property type="match status" value="1"/>
</dbReference>
<evidence type="ECO:0000256" key="11">
    <source>
        <dbReference type="PIRSR" id="PIRSR602481-1"/>
    </source>
</evidence>
<dbReference type="Gene3D" id="3.30.1490.190">
    <property type="match status" value="1"/>
</dbReference>
<dbReference type="GO" id="GO:0008270">
    <property type="term" value="F:zinc ion binding"/>
    <property type="evidence" value="ECO:0007669"/>
    <property type="project" value="TreeGrafter"/>
</dbReference>
<dbReference type="GO" id="GO:0000976">
    <property type="term" value="F:transcription cis-regulatory region binding"/>
    <property type="evidence" value="ECO:0007669"/>
    <property type="project" value="TreeGrafter"/>
</dbReference>
<dbReference type="GO" id="GO:0005737">
    <property type="term" value="C:cytoplasm"/>
    <property type="evidence" value="ECO:0007669"/>
    <property type="project" value="UniProtKB-SubCell"/>
</dbReference>
<evidence type="ECO:0000256" key="7">
    <source>
        <dbReference type="ARBA" id="ARBA00023004"/>
    </source>
</evidence>
<dbReference type="PANTHER" id="PTHR33202:SF18">
    <property type="entry name" value="TRANSCRIPTIONAL REGULATOR FURA"/>
    <property type="match status" value="1"/>
</dbReference>
<keyword evidence="5 11" id="KW-0479">Metal-binding</keyword>
<dbReference type="SUPFAM" id="SSF46785">
    <property type="entry name" value="Winged helix' DNA-binding domain"/>
    <property type="match status" value="1"/>
</dbReference>
<evidence type="ECO:0000256" key="8">
    <source>
        <dbReference type="ARBA" id="ARBA00023015"/>
    </source>
</evidence>
<protein>
    <submittedName>
        <fullName evidence="12">Transcriptional repressor</fullName>
    </submittedName>
</protein>
<keyword evidence="4" id="KW-0678">Repressor</keyword>
<evidence type="ECO:0000256" key="6">
    <source>
        <dbReference type="ARBA" id="ARBA00022833"/>
    </source>
</evidence>
<evidence type="ECO:0000256" key="5">
    <source>
        <dbReference type="ARBA" id="ARBA00022723"/>
    </source>
</evidence>
<dbReference type="InterPro" id="IPR036390">
    <property type="entry name" value="WH_DNA-bd_sf"/>
</dbReference>
<comment type="similarity">
    <text evidence="2">Belongs to the Fur family.</text>
</comment>
<dbReference type="Proteomes" id="UP000616114">
    <property type="component" value="Unassembled WGS sequence"/>
</dbReference>
<feature type="binding site" evidence="11">
    <location>
        <position position="143"/>
    </location>
    <ligand>
        <name>Zn(2+)</name>
        <dbReference type="ChEBI" id="CHEBI:29105"/>
    </ligand>
</feature>
<dbReference type="GO" id="GO:0003700">
    <property type="term" value="F:DNA-binding transcription factor activity"/>
    <property type="evidence" value="ECO:0007669"/>
    <property type="project" value="InterPro"/>
</dbReference>
<sequence length="153" mass="16115">MSTMVTEPVAALRQAGLRVTAPRIAVLEALAGLPDHPGAEAIAAAVRSRLGTVSTQTVYDVLHALQEAGLVRRLDIPGEPAACFELHRHDGHHHLSCTSCRKVIDVAHVEGPAHCLDVSLGAPAEALHGFLIEEAIVVFQGVCPECRQAGQVA</sequence>
<keyword evidence="10" id="KW-0804">Transcription</keyword>